<dbReference type="InterPro" id="IPR036282">
    <property type="entry name" value="Glutathione-S-Trfase_C_sf"/>
</dbReference>
<dbReference type="SUPFAM" id="SSF47616">
    <property type="entry name" value="GST C-terminal domain-like"/>
    <property type="match status" value="1"/>
</dbReference>
<evidence type="ECO:0000259" key="5">
    <source>
        <dbReference type="PROSITE" id="PS50404"/>
    </source>
</evidence>
<dbReference type="Proteomes" id="UP000007148">
    <property type="component" value="Unassembled WGS sequence"/>
</dbReference>
<dbReference type="GO" id="GO:0006749">
    <property type="term" value="P:glutathione metabolic process"/>
    <property type="evidence" value="ECO:0007669"/>
    <property type="project" value="TreeGrafter"/>
</dbReference>
<dbReference type="SFLD" id="SFLDG00358">
    <property type="entry name" value="Main_(cytGST)"/>
    <property type="match status" value="1"/>
</dbReference>
<dbReference type="HOGENOM" id="CLU_011226_5_1_1"/>
<dbReference type="STRING" id="1109443.G4TWA3"/>
<organism evidence="7 8">
    <name type="scientific">Serendipita indica (strain DSM 11827)</name>
    <name type="common">Root endophyte fungus</name>
    <name type="synonym">Piriformospora indica</name>
    <dbReference type="NCBI Taxonomy" id="1109443"/>
    <lineage>
        <taxon>Eukaryota</taxon>
        <taxon>Fungi</taxon>
        <taxon>Dikarya</taxon>
        <taxon>Basidiomycota</taxon>
        <taxon>Agaricomycotina</taxon>
        <taxon>Agaricomycetes</taxon>
        <taxon>Sebacinales</taxon>
        <taxon>Serendipitaceae</taxon>
        <taxon>Serendipita</taxon>
    </lineage>
</organism>
<dbReference type="FunFam" id="3.40.30.10:FF:000016">
    <property type="entry name" value="Glutathione S-transferase F2"/>
    <property type="match status" value="1"/>
</dbReference>
<keyword evidence="2 7" id="KW-0808">Transferase</keyword>
<dbReference type="EMBL" id="CAFZ01000478">
    <property type="protein sequence ID" value="CCA75596.1"/>
    <property type="molecule type" value="Genomic_DNA"/>
</dbReference>
<dbReference type="eggNOG" id="KOG0867">
    <property type="taxonomic scope" value="Eukaryota"/>
</dbReference>
<dbReference type="InParanoid" id="G4TWA3"/>
<dbReference type="InterPro" id="IPR036249">
    <property type="entry name" value="Thioredoxin-like_sf"/>
</dbReference>
<dbReference type="SFLD" id="SFLDS00019">
    <property type="entry name" value="Glutathione_Transferase_(cytos"/>
    <property type="match status" value="1"/>
</dbReference>
<dbReference type="AlphaFoldDB" id="G4TWA3"/>
<gene>
    <name evidence="7" type="ORF">PIIN_09586</name>
</gene>
<keyword evidence="8" id="KW-1185">Reference proteome</keyword>
<evidence type="ECO:0000256" key="3">
    <source>
        <dbReference type="ARBA" id="ARBA00047960"/>
    </source>
</evidence>
<dbReference type="InterPro" id="IPR010987">
    <property type="entry name" value="Glutathione-S-Trfase_C-like"/>
</dbReference>
<dbReference type="PANTHER" id="PTHR43900:SF3">
    <property type="entry name" value="GLUTATHIONE S-TRANSFERASE RHO"/>
    <property type="match status" value="1"/>
</dbReference>
<dbReference type="OMA" id="ICRYVCN"/>
<dbReference type="InterPro" id="IPR004046">
    <property type="entry name" value="GST_C"/>
</dbReference>
<dbReference type="CDD" id="cd03053">
    <property type="entry name" value="GST_N_Phi"/>
    <property type="match status" value="1"/>
</dbReference>
<protein>
    <recommendedName>
        <fullName evidence="1">glutathione transferase</fullName>
        <ecNumber evidence="1">2.5.1.18</ecNumber>
    </recommendedName>
</protein>
<dbReference type="InterPro" id="IPR004045">
    <property type="entry name" value="Glutathione_S-Trfase_N"/>
</dbReference>
<dbReference type="Pfam" id="PF02798">
    <property type="entry name" value="GST_N"/>
    <property type="match status" value="1"/>
</dbReference>
<evidence type="ECO:0000256" key="4">
    <source>
        <dbReference type="RuleBase" id="RU003494"/>
    </source>
</evidence>
<evidence type="ECO:0000313" key="8">
    <source>
        <dbReference type="Proteomes" id="UP000007148"/>
    </source>
</evidence>
<dbReference type="InterPro" id="IPR040079">
    <property type="entry name" value="Glutathione_S-Trfase"/>
</dbReference>
<comment type="catalytic activity">
    <reaction evidence="3">
        <text>RX + glutathione = an S-substituted glutathione + a halide anion + H(+)</text>
        <dbReference type="Rhea" id="RHEA:16437"/>
        <dbReference type="ChEBI" id="CHEBI:15378"/>
        <dbReference type="ChEBI" id="CHEBI:16042"/>
        <dbReference type="ChEBI" id="CHEBI:17792"/>
        <dbReference type="ChEBI" id="CHEBI:57925"/>
        <dbReference type="ChEBI" id="CHEBI:90779"/>
        <dbReference type="EC" id="2.5.1.18"/>
    </reaction>
</comment>
<evidence type="ECO:0000313" key="7">
    <source>
        <dbReference type="EMBL" id="CCA75596.1"/>
    </source>
</evidence>
<feature type="domain" description="GST N-terminal" evidence="5">
    <location>
        <begin position="1"/>
        <end position="82"/>
    </location>
</feature>
<proteinExistence type="inferred from homology"/>
<comment type="caution">
    <text evidence="7">The sequence shown here is derived from an EMBL/GenBank/DDBJ whole genome shotgun (WGS) entry which is preliminary data.</text>
</comment>
<dbReference type="Gene3D" id="1.20.1050.10">
    <property type="match status" value="1"/>
</dbReference>
<dbReference type="Pfam" id="PF00043">
    <property type="entry name" value="GST_C"/>
    <property type="match status" value="1"/>
</dbReference>
<name>G4TWA3_SERID</name>
<sequence length="222" mass="24961">MVLKLHGGSLSTCTARVAVILHEKQIPYELIEVDWPKAEHKSAAWKKNQPFGQTPYIDDDGFILFESRAIAKYIATKYASSGTPLLPSSNDPQSMALVDQGASIENNNFNPSAEGLTVVLFFKKLRAAEAEPKFVEKWETTLQGKMEGFESLLSKQKYIGGNELTYADFFFLPYGEAIIKLGYNHLTNEIEYPHVARWWKEISSRESWQAVKDGVKGLPAQN</sequence>
<feature type="domain" description="GST C-terminal" evidence="6">
    <location>
        <begin position="91"/>
        <end position="222"/>
    </location>
</feature>
<dbReference type="GO" id="GO:0043295">
    <property type="term" value="F:glutathione binding"/>
    <property type="evidence" value="ECO:0007669"/>
    <property type="project" value="TreeGrafter"/>
</dbReference>
<dbReference type="EC" id="2.5.1.18" evidence="1"/>
<dbReference type="OrthoDB" id="249703at2759"/>
<evidence type="ECO:0000256" key="1">
    <source>
        <dbReference type="ARBA" id="ARBA00012452"/>
    </source>
</evidence>
<evidence type="ECO:0000256" key="2">
    <source>
        <dbReference type="ARBA" id="ARBA00022679"/>
    </source>
</evidence>
<dbReference type="SUPFAM" id="SSF52833">
    <property type="entry name" value="Thioredoxin-like"/>
    <property type="match status" value="1"/>
</dbReference>
<accession>G4TWA3</accession>
<dbReference type="PANTHER" id="PTHR43900">
    <property type="entry name" value="GLUTATHIONE S-TRANSFERASE RHO"/>
    <property type="match status" value="1"/>
</dbReference>
<dbReference type="PROSITE" id="PS50405">
    <property type="entry name" value="GST_CTER"/>
    <property type="match status" value="1"/>
</dbReference>
<dbReference type="GO" id="GO:0005737">
    <property type="term" value="C:cytoplasm"/>
    <property type="evidence" value="ECO:0007669"/>
    <property type="project" value="TreeGrafter"/>
</dbReference>
<reference evidence="7 8" key="1">
    <citation type="journal article" date="2011" name="PLoS Pathog.">
        <title>Endophytic Life Strategies Decoded by Genome and Transcriptome Analyses of the Mutualistic Root Symbiont Piriformospora indica.</title>
        <authorList>
            <person name="Zuccaro A."/>
            <person name="Lahrmann U."/>
            <person name="Guldener U."/>
            <person name="Langen G."/>
            <person name="Pfiffi S."/>
            <person name="Biedenkopf D."/>
            <person name="Wong P."/>
            <person name="Samans B."/>
            <person name="Grimm C."/>
            <person name="Basiewicz M."/>
            <person name="Murat C."/>
            <person name="Martin F."/>
            <person name="Kogel K.H."/>
        </authorList>
    </citation>
    <scope>NUCLEOTIDE SEQUENCE [LARGE SCALE GENOMIC DNA]</scope>
    <source>
        <strain evidence="7 8">DSM 11827</strain>
    </source>
</reference>
<dbReference type="GO" id="GO:0004364">
    <property type="term" value="F:glutathione transferase activity"/>
    <property type="evidence" value="ECO:0007669"/>
    <property type="project" value="UniProtKB-EC"/>
</dbReference>
<evidence type="ECO:0000259" key="6">
    <source>
        <dbReference type="PROSITE" id="PS50405"/>
    </source>
</evidence>
<comment type="similarity">
    <text evidence="4">Belongs to the GST superfamily.</text>
</comment>
<dbReference type="PROSITE" id="PS50404">
    <property type="entry name" value="GST_NTER"/>
    <property type="match status" value="1"/>
</dbReference>
<dbReference type="Gene3D" id="3.40.30.10">
    <property type="entry name" value="Glutaredoxin"/>
    <property type="match status" value="1"/>
</dbReference>